<keyword evidence="4" id="KW-1185">Reference proteome</keyword>
<dbReference type="EMBL" id="CP071868">
    <property type="protein sequence ID" value="QTE29562.1"/>
    <property type="molecule type" value="Genomic_DNA"/>
</dbReference>
<feature type="transmembrane region" description="Helical" evidence="2">
    <location>
        <begin position="124"/>
        <end position="144"/>
    </location>
</feature>
<dbReference type="AlphaFoldDB" id="A0A8A4ZCA6"/>
<sequence>MSLSGTPRPPSSPAPTPSGGPDRAPTSATAQRPPGSSVGVLASFWDAHREPVAPLALAAYASVGVVGAWLLVGHRLGLGAALVGLLLWAPAVRALIRRRAAGELVTAALAVALVAMVAVRDADWVVGLCLATATAIGAVAATSARSGPAVVLGGLTSLAGLARAVRWLVHGAGRLAGARRAQVLLAVRSVGVTVVLLAVFGVLFASADRVFASYVPTIDVDVLPAQVVVAGVLAALAAAIAQLAVAPPAWSGVTVPAGRPARLGEWLLPVAALDALVLAFVAVQVGGLIGGHRHVLETVGLSYAQYAREGFAQLVVVTALTLLVVAVAARHAPRADARERLVTRIALAVLCLGTLGVVASALRRMGLYVDAFGLTRLRLFVEVVEVVLAVVLVLVLVAGVRWRARWLPRAVVQVVAVAMLALALANPDALIARHNTTNVPETGLDVFYLRGLSADAAPTLDQLDEPMRSCLLAGGGYRFEDEAGAGGVGADGIEDVAPVQALAEWNLGRERAERVYAGGDVGGGNVGSGCDG</sequence>
<feature type="transmembrane region" description="Helical" evidence="2">
    <location>
        <begin position="341"/>
        <end position="359"/>
    </location>
</feature>
<dbReference type="RefSeq" id="WP_227423851.1">
    <property type="nucleotide sequence ID" value="NZ_CP071868.1"/>
</dbReference>
<keyword evidence="2" id="KW-0472">Membrane</keyword>
<feature type="transmembrane region" description="Helical" evidence="2">
    <location>
        <begin position="52"/>
        <end position="71"/>
    </location>
</feature>
<dbReference type="InterPro" id="IPR025291">
    <property type="entry name" value="DUF4153"/>
</dbReference>
<dbReference type="Pfam" id="PF13687">
    <property type="entry name" value="DUF4153"/>
    <property type="match status" value="1"/>
</dbReference>
<name>A0A8A4ZCA6_9MICO</name>
<evidence type="ECO:0000313" key="3">
    <source>
        <dbReference type="EMBL" id="QTE29562.1"/>
    </source>
</evidence>
<keyword evidence="2" id="KW-1133">Transmembrane helix</keyword>
<feature type="transmembrane region" description="Helical" evidence="2">
    <location>
        <begin position="78"/>
        <end position="96"/>
    </location>
</feature>
<evidence type="ECO:0000256" key="2">
    <source>
        <dbReference type="SAM" id="Phobius"/>
    </source>
</evidence>
<dbReference type="KEGG" id="psic:J4E96_00330"/>
<feature type="transmembrane region" description="Helical" evidence="2">
    <location>
        <begin position="102"/>
        <end position="119"/>
    </location>
</feature>
<keyword evidence="2" id="KW-0812">Transmembrane</keyword>
<feature type="compositionally biased region" description="Pro residues" evidence="1">
    <location>
        <begin position="7"/>
        <end position="18"/>
    </location>
</feature>
<evidence type="ECO:0000313" key="4">
    <source>
        <dbReference type="Proteomes" id="UP000663937"/>
    </source>
</evidence>
<feature type="transmembrane region" description="Helical" evidence="2">
    <location>
        <begin position="225"/>
        <end position="245"/>
    </location>
</feature>
<feature type="region of interest" description="Disordered" evidence="1">
    <location>
        <begin position="1"/>
        <end position="35"/>
    </location>
</feature>
<protein>
    <submittedName>
        <fullName evidence="3">DUF4173 domain-containing protein</fullName>
    </submittedName>
</protein>
<feature type="transmembrane region" description="Helical" evidence="2">
    <location>
        <begin position="379"/>
        <end position="399"/>
    </location>
</feature>
<gene>
    <name evidence="3" type="ORF">J4E96_00330</name>
</gene>
<dbReference type="Proteomes" id="UP000663937">
    <property type="component" value="Chromosome"/>
</dbReference>
<feature type="transmembrane region" description="Helical" evidence="2">
    <location>
        <begin position="310"/>
        <end position="329"/>
    </location>
</feature>
<reference evidence="3" key="1">
    <citation type="submission" date="2021-03" db="EMBL/GenBank/DDBJ databases">
        <title>Pengzhenrongella sicca gen. nov., sp. nov., a new member of suborder Micrococcineae isolated from High-Arctic tundra soil.</title>
        <authorList>
            <person name="Peng F."/>
        </authorList>
    </citation>
    <scope>NUCLEOTIDE SEQUENCE</scope>
    <source>
        <strain evidence="3">LRZ-2</strain>
    </source>
</reference>
<feature type="transmembrane region" description="Helical" evidence="2">
    <location>
        <begin position="150"/>
        <end position="169"/>
    </location>
</feature>
<organism evidence="3 4">
    <name type="scientific">Pengzhenrongella sicca</name>
    <dbReference type="NCBI Taxonomy" id="2819238"/>
    <lineage>
        <taxon>Bacteria</taxon>
        <taxon>Bacillati</taxon>
        <taxon>Actinomycetota</taxon>
        <taxon>Actinomycetes</taxon>
        <taxon>Micrococcales</taxon>
        <taxon>Pengzhenrongella</taxon>
    </lineage>
</organism>
<accession>A0A8A4ZCA6</accession>
<proteinExistence type="predicted"/>
<feature type="transmembrane region" description="Helical" evidence="2">
    <location>
        <begin position="181"/>
        <end position="205"/>
    </location>
</feature>
<evidence type="ECO:0000256" key="1">
    <source>
        <dbReference type="SAM" id="MobiDB-lite"/>
    </source>
</evidence>
<feature type="transmembrane region" description="Helical" evidence="2">
    <location>
        <begin position="266"/>
        <end position="290"/>
    </location>
</feature>